<accession>A0A0C9YEJ1</accession>
<dbReference type="HOGENOM" id="CLU_2264790_0_0_1"/>
<evidence type="ECO:0000313" key="2">
    <source>
        <dbReference type="Proteomes" id="UP000054018"/>
    </source>
</evidence>
<dbReference type="AlphaFoldDB" id="A0A0C9YEJ1"/>
<sequence>MPGWVSLTKNYVPWGQNVPARRQPYPPTPAYGQENSNILILPVPSSAVRADCPCSWRALFCQCLAHQSLEATHHWARQWLAQAGSVQNISYMDYLSQGNLWGQ</sequence>
<evidence type="ECO:0000313" key="1">
    <source>
        <dbReference type="EMBL" id="KIK23285.1"/>
    </source>
</evidence>
<dbReference type="Proteomes" id="UP000054018">
    <property type="component" value="Unassembled WGS sequence"/>
</dbReference>
<reference evidence="2" key="2">
    <citation type="submission" date="2015-01" db="EMBL/GenBank/DDBJ databases">
        <title>Evolutionary Origins and Diversification of the Mycorrhizal Mutualists.</title>
        <authorList>
            <consortium name="DOE Joint Genome Institute"/>
            <consortium name="Mycorrhizal Genomics Consortium"/>
            <person name="Kohler A."/>
            <person name="Kuo A."/>
            <person name="Nagy L.G."/>
            <person name="Floudas D."/>
            <person name="Copeland A."/>
            <person name="Barry K.W."/>
            <person name="Cichocki N."/>
            <person name="Veneault-Fourrey C."/>
            <person name="LaButti K."/>
            <person name="Lindquist E.A."/>
            <person name="Lipzen A."/>
            <person name="Lundell T."/>
            <person name="Morin E."/>
            <person name="Murat C."/>
            <person name="Riley R."/>
            <person name="Ohm R."/>
            <person name="Sun H."/>
            <person name="Tunlid A."/>
            <person name="Henrissat B."/>
            <person name="Grigoriev I.V."/>
            <person name="Hibbett D.S."/>
            <person name="Martin F."/>
        </authorList>
    </citation>
    <scope>NUCLEOTIDE SEQUENCE [LARGE SCALE GENOMIC DNA]</scope>
    <source>
        <strain evidence="2">441</strain>
    </source>
</reference>
<organism evidence="1 2">
    <name type="scientific">Pisolithus microcarpus 441</name>
    <dbReference type="NCBI Taxonomy" id="765257"/>
    <lineage>
        <taxon>Eukaryota</taxon>
        <taxon>Fungi</taxon>
        <taxon>Dikarya</taxon>
        <taxon>Basidiomycota</taxon>
        <taxon>Agaricomycotina</taxon>
        <taxon>Agaricomycetes</taxon>
        <taxon>Agaricomycetidae</taxon>
        <taxon>Boletales</taxon>
        <taxon>Sclerodermatineae</taxon>
        <taxon>Pisolithaceae</taxon>
        <taxon>Pisolithus</taxon>
    </lineage>
</organism>
<name>A0A0C9YEJ1_9AGAM</name>
<dbReference type="EMBL" id="KN833728">
    <property type="protein sequence ID" value="KIK23285.1"/>
    <property type="molecule type" value="Genomic_DNA"/>
</dbReference>
<protein>
    <submittedName>
        <fullName evidence="1">Uncharacterized protein</fullName>
    </submittedName>
</protein>
<gene>
    <name evidence="1" type="ORF">PISMIDRAFT_466746</name>
</gene>
<proteinExistence type="predicted"/>
<keyword evidence="2" id="KW-1185">Reference proteome</keyword>
<reference evidence="1 2" key="1">
    <citation type="submission" date="2014-04" db="EMBL/GenBank/DDBJ databases">
        <authorList>
            <consortium name="DOE Joint Genome Institute"/>
            <person name="Kuo A."/>
            <person name="Kohler A."/>
            <person name="Costa M.D."/>
            <person name="Nagy L.G."/>
            <person name="Floudas D."/>
            <person name="Copeland A."/>
            <person name="Barry K.W."/>
            <person name="Cichocki N."/>
            <person name="Veneault-Fourrey C."/>
            <person name="LaButti K."/>
            <person name="Lindquist E.A."/>
            <person name="Lipzen A."/>
            <person name="Lundell T."/>
            <person name="Morin E."/>
            <person name="Murat C."/>
            <person name="Sun H."/>
            <person name="Tunlid A."/>
            <person name="Henrissat B."/>
            <person name="Grigoriev I.V."/>
            <person name="Hibbett D.S."/>
            <person name="Martin F."/>
            <person name="Nordberg H.P."/>
            <person name="Cantor M.N."/>
            <person name="Hua S.X."/>
        </authorList>
    </citation>
    <scope>NUCLEOTIDE SEQUENCE [LARGE SCALE GENOMIC DNA]</scope>
    <source>
        <strain evidence="1 2">441</strain>
    </source>
</reference>